<protein>
    <submittedName>
        <fullName evidence="4">Tetratricopeptide repeat domain 9C</fullName>
    </submittedName>
</protein>
<dbReference type="Gene3D" id="1.25.40.10">
    <property type="entry name" value="Tetratricopeptide repeat domain"/>
    <property type="match status" value="1"/>
</dbReference>
<feature type="compositionally biased region" description="Low complexity" evidence="3">
    <location>
        <begin position="13"/>
        <end position="28"/>
    </location>
</feature>
<reference evidence="4" key="2">
    <citation type="submission" date="2025-08" db="UniProtKB">
        <authorList>
            <consortium name="Ensembl"/>
        </authorList>
    </citation>
    <scope>IDENTIFICATION</scope>
</reference>
<evidence type="ECO:0000256" key="3">
    <source>
        <dbReference type="SAM" id="MobiDB-lite"/>
    </source>
</evidence>
<evidence type="ECO:0000313" key="4">
    <source>
        <dbReference type="Ensembl" id="ENSMMDP00005003222.1"/>
    </source>
</evidence>
<dbReference type="InParanoid" id="A0A667WMV0"/>
<evidence type="ECO:0000256" key="1">
    <source>
        <dbReference type="ARBA" id="ARBA00022737"/>
    </source>
</evidence>
<dbReference type="InterPro" id="IPR011990">
    <property type="entry name" value="TPR-like_helical_dom_sf"/>
</dbReference>
<dbReference type="GeneTree" id="ENSGT00940000161805"/>
<evidence type="ECO:0000313" key="5">
    <source>
        <dbReference type="Proteomes" id="UP000472263"/>
    </source>
</evidence>
<dbReference type="PANTHER" id="PTHR11242:SF14">
    <property type="entry name" value="TETRATRICOPEPTIDE REPEAT PROTEIN 9C"/>
    <property type="match status" value="1"/>
</dbReference>
<dbReference type="GO" id="GO:0060271">
    <property type="term" value="P:cilium assembly"/>
    <property type="evidence" value="ECO:0007669"/>
    <property type="project" value="Ensembl"/>
</dbReference>
<dbReference type="PANTHER" id="PTHR11242">
    <property type="entry name" value="ARYL HYDROCARBON RECEPTOR INTERACTING PROTEIN RELATED"/>
    <property type="match status" value="1"/>
</dbReference>
<dbReference type="Ensembl" id="ENSMMDT00005003289.1">
    <property type="protein sequence ID" value="ENSMMDP00005003222.1"/>
    <property type="gene ID" value="ENSMMDG00005001803.1"/>
</dbReference>
<dbReference type="CTD" id="283237"/>
<dbReference type="RefSeq" id="XP_029918583.1">
    <property type="nucleotide sequence ID" value="XM_030062723.1"/>
</dbReference>
<organism evidence="4 5">
    <name type="scientific">Myripristis murdjan</name>
    <name type="common">pinecone soldierfish</name>
    <dbReference type="NCBI Taxonomy" id="586833"/>
    <lineage>
        <taxon>Eukaryota</taxon>
        <taxon>Metazoa</taxon>
        <taxon>Chordata</taxon>
        <taxon>Craniata</taxon>
        <taxon>Vertebrata</taxon>
        <taxon>Euteleostomi</taxon>
        <taxon>Actinopterygii</taxon>
        <taxon>Neopterygii</taxon>
        <taxon>Teleostei</taxon>
        <taxon>Neoteleostei</taxon>
        <taxon>Acanthomorphata</taxon>
        <taxon>Holocentriformes</taxon>
        <taxon>Holocentridae</taxon>
        <taxon>Myripristis</taxon>
    </lineage>
</organism>
<sequence>MAAAGGEDSPERLGAAAAAEANLSGLAEPQPSSAKLDAQLHEATRLKMEGNAFYREKNIRSAIGRYHRTLLILRGLDSEVTTAVKGFRPETPALTPAQEELLRNTQVDCYNNLAACLLQRESVDYSRVQEYSLRVLQWRPSDVKALYRAGVATLELGDAQTAKQYLTQACRGQPNDANVRKHLQRAEEKLNKELQKEKAMYRGMFSSSLSSSAGDGINQTNGASGGV</sequence>
<keyword evidence="2" id="KW-0802">TPR repeat</keyword>
<dbReference type="Proteomes" id="UP000472263">
    <property type="component" value="Chromosome 10"/>
</dbReference>
<feature type="region of interest" description="Disordered" evidence="3">
    <location>
        <begin position="208"/>
        <end position="227"/>
    </location>
</feature>
<reference evidence="4" key="3">
    <citation type="submission" date="2025-09" db="UniProtKB">
        <authorList>
            <consortium name="Ensembl"/>
        </authorList>
    </citation>
    <scope>IDENTIFICATION</scope>
</reference>
<name>A0A667WMV0_9TELE</name>
<dbReference type="GO" id="GO:0032474">
    <property type="term" value="P:otolith morphogenesis"/>
    <property type="evidence" value="ECO:0007669"/>
    <property type="project" value="Ensembl"/>
</dbReference>
<dbReference type="OrthoDB" id="407558at2759"/>
<evidence type="ECO:0000256" key="2">
    <source>
        <dbReference type="ARBA" id="ARBA00022803"/>
    </source>
</evidence>
<dbReference type="InterPro" id="IPR039663">
    <property type="entry name" value="AIP/AIPL1/TTC9"/>
</dbReference>
<keyword evidence="1" id="KW-0677">Repeat</keyword>
<dbReference type="FunCoup" id="A0A667WMV0">
    <property type="interactions" value="458"/>
</dbReference>
<dbReference type="SUPFAM" id="SSF48452">
    <property type="entry name" value="TPR-like"/>
    <property type="match status" value="1"/>
</dbReference>
<keyword evidence="5" id="KW-1185">Reference proteome</keyword>
<proteinExistence type="predicted"/>
<feature type="region of interest" description="Disordered" evidence="3">
    <location>
        <begin position="1"/>
        <end position="34"/>
    </location>
</feature>
<dbReference type="AlphaFoldDB" id="A0A667WMV0"/>
<dbReference type="GO" id="GO:0061371">
    <property type="term" value="P:determination of heart left/right asymmetry"/>
    <property type="evidence" value="ECO:0007669"/>
    <property type="project" value="Ensembl"/>
</dbReference>
<accession>A0A667WMV0</accession>
<feature type="compositionally biased region" description="Polar residues" evidence="3">
    <location>
        <begin position="217"/>
        <end position="227"/>
    </location>
</feature>
<gene>
    <name evidence="4" type="primary">ttc9c</name>
</gene>
<reference evidence="4" key="1">
    <citation type="submission" date="2019-06" db="EMBL/GenBank/DDBJ databases">
        <authorList>
            <consortium name="Wellcome Sanger Institute Data Sharing"/>
        </authorList>
    </citation>
    <scope>NUCLEOTIDE SEQUENCE [LARGE SCALE GENOMIC DNA]</scope>
</reference>
<dbReference type="GeneID" id="115367028"/>